<accession>A0A8T0UVA9</accession>
<feature type="chain" id="PRO_5035728299" description="Wall-associated receptor kinase C-terminal domain-containing protein" evidence="2">
    <location>
        <begin position="23"/>
        <end position="238"/>
    </location>
</feature>
<reference evidence="4" key="1">
    <citation type="submission" date="2020-05" db="EMBL/GenBank/DDBJ databases">
        <title>WGS assembly of Panicum virgatum.</title>
        <authorList>
            <person name="Lovell J.T."/>
            <person name="Jenkins J."/>
            <person name="Shu S."/>
            <person name="Juenger T.E."/>
            <person name="Schmutz J."/>
        </authorList>
    </citation>
    <scope>NUCLEOTIDE SEQUENCE</scope>
    <source>
        <strain evidence="4">AP13</strain>
    </source>
</reference>
<dbReference type="PANTHER" id="PTHR33138:SF24">
    <property type="entry name" value="WALL-ASSOCIATED RECEPTOR KINASE GALACTURONAN-BINDING DOMAIN-CONTAINING PROTEIN"/>
    <property type="match status" value="1"/>
</dbReference>
<feature type="signal peptide" evidence="2">
    <location>
        <begin position="1"/>
        <end position="22"/>
    </location>
</feature>
<dbReference type="PANTHER" id="PTHR33138">
    <property type="entry name" value="OS01G0690200 PROTEIN"/>
    <property type="match status" value="1"/>
</dbReference>
<dbReference type="OrthoDB" id="683674at2759"/>
<gene>
    <name evidence="4" type="ORF">PVAP13_3KG391727</name>
</gene>
<feature type="domain" description="Wall-associated receptor kinase C-terminal" evidence="3">
    <location>
        <begin position="165"/>
        <end position="233"/>
    </location>
</feature>
<keyword evidence="2" id="KW-0732">Signal</keyword>
<evidence type="ECO:0000313" key="5">
    <source>
        <dbReference type="Proteomes" id="UP000823388"/>
    </source>
</evidence>
<evidence type="ECO:0000256" key="2">
    <source>
        <dbReference type="SAM" id="SignalP"/>
    </source>
</evidence>
<keyword evidence="1" id="KW-0325">Glycoprotein</keyword>
<proteinExistence type="predicted"/>
<dbReference type="InterPro" id="IPR032872">
    <property type="entry name" value="WAK_assoc_C"/>
</dbReference>
<evidence type="ECO:0000256" key="1">
    <source>
        <dbReference type="ARBA" id="ARBA00023180"/>
    </source>
</evidence>
<protein>
    <recommendedName>
        <fullName evidence="3">Wall-associated receptor kinase C-terminal domain-containing protein</fullName>
    </recommendedName>
</protein>
<dbReference type="Pfam" id="PF14380">
    <property type="entry name" value="WAK_assoc"/>
    <property type="match status" value="1"/>
</dbReference>
<evidence type="ECO:0000259" key="3">
    <source>
        <dbReference type="Pfam" id="PF14380"/>
    </source>
</evidence>
<comment type="caution">
    <text evidence="4">The sequence shown here is derived from an EMBL/GenBank/DDBJ whole genome shotgun (WGS) entry which is preliminary data.</text>
</comment>
<dbReference type="EMBL" id="CM029041">
    <property type="protein sequence ID" value="KAG2628232.1"/>
    <property type="molecule type" value="Genomic_DNA"/>
</dbReference>
<dbReference type="AlphaFoldDB" id="A0A8T0UVA9"/>
<sequence length="238" mass="25002">MMHPRLLLLPIIMASLQRLTAAVNATTADSDCPPATCGNLTITYPFSPAFQLTCDSAASGAFLGVSSYMRVLDIDYGNRSLVAVHVLVAADAACTVIFNVSSAFAISDRFRISANNRELYVLSKCRGTPSPPPPGAVPVTNCSSNNSSGTFVYLGGGYGTGQPPANDRGCELAMFPVLGSEAEGATADSYRRLIRAGFRLEWEPVGDCDACRASGGQCRYDGNTAAFACLCSGGDMRQ</sequence>
<name>A0A8T0UVA9_PANVG</name>
<organism evidence="4 5">
    <name type="scientific">Panicum virgatum</name>
    <name type="common">Blackwell switchgrass</name>
    <dbReference type="NCBI Taxonomy" id="38727"/>
    <lineage>
        <taxon>Eukaryota</taxon>
        <taxon>Viridiplantae</taxon>
        <taxon>Streptophyta</taxon>
        <taxon>Embryophyta</taxon>
        <taxon>Tracheophyta</taxon>
        <taxon>Spermatophyta</taxon>
        <taxon>Magnoliopsida</taxon>
        <taxon>Liliopsida</taxon>
        <taxon>Poales</taxon>
        <taxon>Poaceae</taxon>
        <taxon>PACMAD clade</taxon>
        <taxon>Panicoideae</taxon>
        <taxon>Panicodae</taxon>
        <taxon>Paniceae</taxon>
        <taxon>Panicinae</taxon>
        <taxon>Panicum</taxon>
        <taxon>Panicum sect. Hiantes</taxon>
    </lineage>
</organism>
<evidence type="ECO:0000313" key="4">
    <source>
        <dbReference type="EMBL" id="KAG2628232.1"/>
    </source>
</evidence>
<keyword evidence="5" id="KW-1185">Reference proteome</keyword>
<dbReference type="Proteomes" id="UP000823388">
    <property type="component" value="Chromosome 3K"/>
</dbReference>